<dbReference type="GO" id="GO:0003677">
    <property type="term" value="F:DNA binding"/>
    <property type="evidence" value="ECO:0007669"/>
    <property type="project" value="InterPro"/>
</dbReference>
<evidence type="ECO:0000256" key="8">
    <source>
        <dbReference type="ARBA" id="ARBA00022833"/>
    </source>
</evidence>
<name>A0A7W7K6J6_9SPHN</name>
<evidence type="ECO:0000256" key="7">
    <source>
        <dbReference type="ARBA" id="ARBA00022771"/>
    </source>
</evidence>
<dbReference type="InterPro" id="IPR050219">
    <property type="entry name" value="DnaG_primase"/>
</dbReference>
<evidence type="ECO:0000313" key="11">
    <source>
        <dbReference type="EMBL" id="MBB4857177.1"/>
    </source>
</evidence>
<dbReference type="CDD" id="cd01029">
    <property type="entry name" value="TOPRIM_primases"/>
    <property type="match status" value="1"/>
</dbReference>
<evidence type="ECO:0000256" key="9">
    <source>
        <dbReference type="ARBA" id="ARBA00023163"/>
    </source>
</evidence>
<keyword evidence="3 11" id="KW-0808">Transferase</keyword>
<dbReference type="PANTHER" id="PTHR30313:SF2">
    <property type="entry name" value="DNA PRIMASE"/>
    <property type="match status" value="1"/>
</dbReference>
<dbReference type="Proteomes" id="UP000555448">
    <property type="component" value="Unassembled WGS sequence"/>
</dbReference>
<organism evidence="11 12">
    <name type="scientific">Novosphingobium chloroacetimidivorans</name>
    <dbReference type="NCBI Taxonomy" id="1428314"/>
    <lineage>
        <taxon>Bacteria</taxon>
        <taxon>Pseudomonadati</taxon>
        <taxon>Pseudomonadota</taxon>
        <taxon>Alphaproteobacteria</taxon>
        <taxon>Sphingomonadales</taxon>
        <taxon>Sphingomonadaceae</taxon>
        <taxon>Novosphingobium</taxon>
    </lineage>
</organism>
<evidence type="ECO:0000256" key="1">
    <source>
        <dbReference type="ARBA" id="ARBA00022478"/>
    </source>
</evidence>
<dbReference type="SMART" id="SM00400">
    <property type="entry name" value="ZnF_CHCC"/>
    <property type="match status" value="1"/>
</dbReference>
<reference evidence="11 12" key="1">
    <citation type="submission" date="2020-08" db="EMBL/GenBank/DDBJ databases">
        <title>Functional genomics of gut bacteria from endangered species of beetles.</title>
        <authorList>
            <person name="Carlos-Shanley C."/>
        </authorList>
    </citation>
    <scope>NUCLEOTIDE SEQUENCE [LARGE SCALE GENOMIC DNA]</scope>
    <source>
        <strain evidence="11 12">S00245</strain>
    </source>
</reference>
<dbReference type="InterPro" id="IPR055570">
    <property type="entry name" value="DUF7146"/>
</dbReference>
<dbReference type="GO" id="GO:1990077">
    <property type="term" value="C:primosome complex"/>
    <property type="evidence" value="ECO:0007669"/>
    <property type="project" value="UniProtKB-KW"/>
</dbReference>
<dbReference type="InterPro" id="IPR034154">
    <property type="entry name" value="TOPRIM_DnaG/twinkle"/>
</dbReference>
<keyword evidence="7" id="KW-0863">Zinc-finger</keyword>
<keyword evidence="5" id="KW-0235">DNA replication</keyword>
<evidence type="ECO:0000313" key="12">
    <source>
        <dbReference type="Proteomes" id="UP000555448"/>
    </source>
</evidence>
<dbReference type="EC" id="2.7.7.-" evidence="11"/>
<dbReference type="Gene3D" id="3.90.580.10">
    <property type="entry name" value="Zinc finger, CHC2-type domain"/>
    <property type="match status" value="1"/>
</dbReference>
<dbReference type="InterPro" id="IPR006171">
    <property type="entry name" value="TOPRIM_dom"/>
</dbReference>
<keyword evidence="12" id="KW-1185">Reference proteome</keyword>
<evidence type="ECO:0000256" key="2">
    <source>
        <dbReference type="ARBA" id="ARBA00022515"/>
    </source>
</evidence>
<keyword evidence="1" id="KW-0240">DNA-directed RNA polymerase</keyword>
<comment type="caution">
    <text evidence="11">The sequence shown here is derived from an EMBL/GenBank/DDBJ whole genome shotgun (WGS) entry which is preliminary data.</text>
</comment>
<dbReference type="InterPro" id="IPR036977">
    <property type="entry name" value="DNA_primase_Znf_CHC2"/>
</dbReference>
<evidence type="ECO:0000256" key="5">
    <source>
        <dbReference type="ARBA" id="ARBA00022705"/>
    </source>
</evidence>
<keyword evidence="4 11" id="KW-0548">Nucleotidyltransferase</keyword>
<dbReference type="RefSeq" id="WP_184242451.1">
    <property type="nucleotide sequence ID" value="NZ_JACHLR010000002.1"/>
</dbReference>
<dbReference type="AlphaFoldDB" id="A0A7W7K6J6"/>
<dbReference type="GO" id="GO:0008270">
    <property type="term" value="F:zinc ion binding"/>
    <property type="evidence" value="ECO:0007669"/>
    <property type="project" value="UniProtKB-KW"/>
</dbReference>
<keyword evidence="6" id="KW-0479">Metal-binding</keyword>
<evidence type="ECO:0000256" key="6">
    <source>
        <dbReference type="ARBA" id="ARBA00022723"/>
    </source>
</evidence>
<evidence type="ECO:0000256" key="4">
    <source>
        <dbReference type="ARBA" id="ARBA00022695"/>
    </source>
</evidence>
<keyword evidence="8" id="KW-0862">Zinc</keyword>
<keyword evidence="9" id="KW-0804">Transcription</keyword>
<protein>
    <submittedName>
        <fullName evidence="11">DNA primase</fullName>
        <ecNumber evidence="11">2.7.7.-</ecNumber>
    </submittedName>
</protein>
<sequence length="330" mass="35824">MGSPAKLLPESEFRDFVERARDRHLLSHIVGRHTELKKRGARELVGLCPFHSERTPSFEVNDGKGTYHCHGCGKGGDAITFLVEQEGMRFREAVEVLLGEEFPVISEEERAQRKAEDEAMLRARVDLAREMWSRSVPAPGTLAEVYARSRGITAPLPATIRFGGIPRYINLQTGEVGREYPAVVCALQDAAGAVTGVQNIYLRADGAGKYESPRGGKAKLTFGSIVGSAMRLGPVASHIVAVEGPEDGWTLMQRLPDKSVWAACGTALLSRIDWPAEVQSVCFAGDNNAAGRKAVEEARDAALARGLRPGSAFPPEAYKDWNDELRGVAA</sequence>
<gene>
    <name evidence="11" type="ORF">HNO88_000484</name>
</gene>
<dbReference type="EMBL" id="JACHLR010000002">
    <property type="protein sequence ID" value="MBB4857177.1"/>
    <property type="molecule type" value="Genomic_DNA"/>
</dbReference>
<evidence type="ECO:0000256" key="3">
    <source>
        <dbReference type="ARBA" id="ARBA00022679"/>
    </source>
</evidence>
<keyword evidence="2" id="KW-0639">Primosome</keyword>
<proteinExistence type="predicted"/>
<dbReference type="Gene3D" id="3.40.1360.10">
    <property type="match status" value="1"/>
</dbReference>
<dbReference type="PANTHER" id="PTHR30313">
    <property type="entry name" value="DNA PRIMASE"/>
    <property type="match status" value="1"/>
</dbReference>
<dbReference type="Pfam" id="PF01807">
    <property type="entry name" value="Zn_ribbon_DnaG"/>
    <property type="match status" value="1"/>
</dbReference>
<dbReference type="GO" id="GO:0000428">
    <property type="term" value="C:DNA-directed RNA polymerase complex"/>
    <property type="evidence" value="ECO:0007669"/>
    <property type="project" value="UniProtKB-KW"/>
</dbReference>
<dbReference type="GO" id="GO:0003899">
    <property type="term" value="F:DNA-directed RNA polymerase activity"/>
    <property type="evidence" value="ECO:0007669"/>
    <property type="project" value="InterPro"/>
</dbReference>
<dbReference type="InterPro" id="IPR002694">
    <property type="entry name" value="Znf_CHC2"/>
</dbReference>
<dbReference type="Pfam" id="PF23639">
    <property type="entry name" value="DUF7146"/>
    <property type="match status" value="1"/>
</dbReference>
<dbReference type="SUPFAM" id="SSF57783">
    <property type="entry name" value="Zinc beta-ribbon"/>
    <property type="match status" value="1"/>
</dbReference>
<dbReference type="Pfam" id="PF13362">
    <property type="entry name" value="Toprim_3"/>
    <property type="match status" value="1"/>
</dbReference>
<evidence type="ECO:0000259" key="10">
    <source>
        <dbReference type="SMART" id="SM00400"/>
    </source>
</evidence>
<accession>A0A7W7K6J6</accession>
<feature type="domain" description="Zinc finger CHC2-type" evidence="10">
    <location>
        <begin position="44"/>
        <end position="98"/>
    </location>
</feature>
<dbReference type="GO" id="GO:0006269">
    <property type="term" value="P:DNA replication, synthesis of primer"/>
    <property type="evidence" value="ECO:0007669"/>
    <property type="project" value="UniProtKB-KW"/>
</dbReference>
<dbReference type="GO" id="GO:0005737">
    <property type="term" value="C:cytoplasm"/>
    <property type="evidence" value="ECO:0007669"/>
    <property type="project" value="TreeGrafter"/>
</dbReference>